<dbReference type="GO" id="GO:0016787">
    <property type="term" value="F:hydrolase activity"/>
    <property type="evidence" value="ECO:0007669"/>
    <property type="project" value="UniProtKB-KW"/>
</dbReference>
<dbReference type="InterPro" id="IPR023198">
    <property type="entry name" value="PGP-like_dom2"/>
</dbReference>
<dbReference type="Pfam" id="PF00702">
    <property type="entry name" value="Hydrolase"/>
    <property type="match status" value="1"/>
</dbReference>
<gene>
    <name evidence="6" type="ORF">GCM10010430_27680</name>
</gene>
<keyword evidence="3" id="KW-0479">Metal-binding</keyword>
<dbReference type="RefSeq" id="WP_344636635.1">
    <property type="nucleotide sequence ID" value="NZ_BAAATR010000010.1"/>
</dbReference>
<proteinExistence type="inferred from homology"/>
<sequence>MIGSAVTVLLDPRRINAAVFDADGVLTDSLPLRTTAWRDTLHAFTAQYARATGDARPPLATSADLPAHLAGLLDEDIAAALLRPPTRRVDLAGNHLGPAEAELRRILADHEDQRFTELLDAEGLQARPGAHRVLLDLQAVGVVVGAFSSGKHCPAMLHRAGLDHLVAVSVDAEDTEHYGLAGPPNPALLQLALRLLHTRPEHAAVFADTPAALEAGERSGFALVVAVDHRDEERARVLGGREPVVHDLHQAEVPAGRPMPLGL</sequence>
<evidence type="ECO:0000256" key="2">
    <source>
        <dbReference type="ARBA" id="ARBA00006171"/>
    </source>
</evidence>
<keyword evidence="6" id="KW-0378">Hydrolase</keyword>
<comment type="cofactor">
    <cofactor evidence="1">
        <name>Mg(2+)</name>
        <dbReference type="ChEBI" id="CHEBI:18420"/>
    </cofactor>
</comment>
<reference evidence="7" key="1">
    <citation type="journal article" date="2019" name="Int. J. Syst. Evol. Microbiol.">
        <title>The Global Catalogue of Microorganisms (GCM) 10K type strain sequencing project: providing services to taxonomists for standard genome sequencing and annotation.</title>
        <authorList>
            <consortium name="The Broad Institute Genomics Platform"/>
            <consortium name="The Broad Institute Genome Sequencing Center for Infectious Disease"/>
            <person name="Wu L."/>
            <person name="Ma J."/>
        </authorList>
    </citation>
    <scope>NUCLEOTIDE SEQUENCE [LARGE SCALE GENOMIC DNA]</scope>
    <source>
        <strain evidence="7">JCM 7356</strain>
    </source>
</reference>
<evidence type="ECO:0000256" key="1">
    <source>
        <dbReference type="ARBA" id="ARBA00001946"/>
    </source>
</evidence>
<evidence type="ECO:0000313" key="7">
    <source>
        <dbReference type="Proteomes" id="UP001500305"/>
    </source>
</evidence>
<accession>A0ABP5QU03</accession>
<dbReference type="Proteomes" id="UP001500305">
    <property type="component" value="Unassembled WGS sequence"/>
</dbReference>
<evidence type="ECO:0000256" key="5">
    <source>
        <dbReference type="ARBA" id="ARBA00023277"/>
    </source>
</evidence>
<dbReference type="Gene3D" id="1.10.150.240">
    <property type="entry name" value="Putative phosphatase, domain 2"/>
    <property type="match status" value="1"/>
</dbReference>
<name>A0ABP5QU03_9ACTN</name>
<evidence type="ECO:0000256" key="4">
    <source>
        <dbReference type="ARBA" id="ARBA00022842"/>
    </source>
</evidence>
<dbReference type="SUPFAM" id="SSF56784">
    <property type="entry name" value="HAD-like"/>
    <property type="match status" value="1"/>
</dbReference>
<keyword evidence="7" id="KW-1185">Reference proteome</keyword>
<dbReference type="InterPro" id="IPR023214">
    <property type="entry name" value="HAD_sf"/>
</dbReference>
<keyword evidence="4" id="KW-0460">Magnesium</keyword>
<evidence type="ECO:0000256" key="3">
    <source>
        <dbReference type="ARBA" id="ARBA00022723"/>
    </source>
</evidence>
<keyword evidence="5" id="KW-0119">Carbohydrate metabolism</keyword>
<comment type="similarity">
    <text evidence="2">Belongs to the HAD-like hydrolase superfamily. CbbY/CbbZ/Gph/YieH family.</text>
</comment>
<comment type="caution">
    <text evidence="6">The sequence shown here is derived from an EMBL/GenBank/DDBJ whole genome shotgun (WGS) entry which is preliminary data.</text>
</comment>
<dbReference type="Gene3D" id="3.40.50.1000">
    <property type="entry name" value="HAD superfamily/HAD-like"/>
    <property type="match status" value="1"/>
</dbReference>
<protein>
    <submittedName>
        <fullName evidence="6">Beta-phosphoglucomutase family hydrolase</fullName>
    </submittedName>
</protein>
<dbReference type="InterPro" id="IPR051600">
    <property type="entry name" value="Beta-PGM-like"/>
</dbReference>
<evidence type="ECO:0000313" key="6">
    <source>
        <dbReference type="EMBL" id="GAA2244351.1"/>
    </source>
</evidence>
<organism evidence="6 7">
    <name type="scientific">Kitasatospora cystarginea</name>
    <dbReference type="NCBI Taxonomy" id="58350"/>
    <lineage>
        <taxon>Bacteria</taxon>
        <taxon>Bacillati</taxon>
        <taxon>Actinomycetota</taxon>
        <taxon>Actinomycetes</taxon>
        <taxon>Kitasatosporales</taxon>
        <taxon>Streptomycetaceae</taxon>
        <taxon>Kitasatospora</taxon>
    </lineage>
</organism>
<dbReference type="PANTHER" id="PTHR46193">
    <property type="entry name" value="6-PHOSPHOGLUCONATE PHOSPHATASE"/>
    <property type="match status" value="1"/>
</dbReference>
<dbReference type="EMBL" id="BAAATR010000010">
    <property type="protein sequence ID" value="GAA2244351.1"/>
    <property type="molecule type" value="Genomic_DNA"/>
</dbReference>
<dbReference type="PANTHER" id="PTHR46193:SF18">
    <property type="entry name" value="HEXITOL PHOSPHATASE B"/>
    <property type="match status" value="1"/>
</dbReference>
<dbReference type="InterPro" id="IPR036412">
    <property type="entry name" value="HAD-like_sf"/>
</dbReference>